<sequence length="82" mass="9808">MVIKKKIELILEWLEHRYSKRNMKRRLVLYFVGVIFTQVLAILVWNWNALLYNLLSILGFLILLPIVLEIVVMEYRKSKSSS</sequence>
<reference evidence="2 3" key="1">
    <citation type="submission" date="2018-09" db="EMBL/GenBank/DDBJ databases">
        <title>Genome sequencing of strain 1JSPR-7.</title>
        <authorList>
            <person name="Heo J."/>
            <person name="Kim S.-J."/>
            <person name="Kwon S.-W."/>
        </authorList>
    </citation>
    <scope>NUCLEOTIDE SEQUENCE [LARGE SCALE GENOMIC DNA]</scope>
    <source>
        <strain evidence="2 3">1JSPR-7</strain>
    </source>
</reference>
<dbReference type="RefSeq" id="WP_120772519.1">
    <property type="nucleotide sequence ID" value="NZ_CP032627.1"/>
</dbReference>
<keyword evidence="1" id="KW-0812">Transmembrane</keyword>
<feature type="transmembrane region" description="Helical" evidence="1">
    <location>
        <begin position="51"/>
        <end position="72"/>
    </location>
</feature>
<keyword evidence="1" id="KW-1133">Transmembrane helix</keyword>
<protein>
    <submittedName>
        <fullName evidence="2">Uncharacterized protein</fullName>
    </submittedName>
</protein>
<accession>A0A387BIF1</accession>
<keyword evidence="1" id="KW-0472">Membrane</keyword>
<evidence type="ECO:0000313" key="2">
    <source>
        <dbReference type="EMBL" id="AYG01139.1"/>
    </source>
</evidence>
<keyword evidence="3" id="KW-1185">Reference proteome</keyword>
<organism evidence="2 3">
    <name type="scientific">Lactococcus allomyrinae</name>
    <dbReference type="NCBI Taxonomy" id="2419773"/>
    <lineage>
        <taxon>Bacteria</taxon>
        <taxon>Bacillati</taxon>
        <taxon>Bacillota</taxon>
        <taxon>Bacilli</taxon>
        <taxon>Lactobacillales</taxon>
        <taxon>Streptococcaceae</taxon>
        <taxon>Lactococcus</taxon>
    </lineage>
</organism>
<dbReference type="KEGG" id="lact:D7I46_08550"/>
<dbReference type="EMBL" id="CP032627">
    <property type="protein sequence ID" value="AYG01139.1"/>
    <property type="molecule type" value="Genomic_DNA"/>
</dbReference>
<evidence type="ECO:0000256" key="1">
    <source>
        <dbReference type="SAM" id="Phobius"/>
    </source>
</evidence>
<dbReference type="Proteomes" id="UP000269374">
    <property type="component" value="Chromosome"/>
</dbReference>
<gene>
    <name evidence="2" type="ORF">D7I46_08550</name>
</gene>
<dbReference type="AlphaFoldDB" id="A0A387BIF1"/>
<evidence type="ECO:0000313" key="3">
    <source>
        <dbReference type="Proteomes" id="UP000269374"/>
    </source>
</evidence>
<feature type="transmembrane region" description="Helical" evidence="1">
    <location>
        <begin position="27"/>
        <end position="45"/>
    </location>
</feature>
<proteinExistence type="predicted"/>
<name>A0A387BIF1_9LACT</name>